<proteinExistence type="predicted"/>
<dbReference type="AlphaFoldDB" id="A0A212D691"/>
<organism evidence="1 2">
    <name type="scientific">Cervus elaphus hippelaphus</name>
    <name type="common">European red deer</name>
    <dbReference type="NCBI Taxonomy" id="46360"/>
    <lineage>
        <taxon>Eukaryota</taxon>
        <taxon>Metazoa</taxon>
        <taxon>Chordata</taxon>
        <taxon>Craniata</taxon>
        <taxon>Vertebrata</taxon>
        <taxon>Euteleostomi</taxon>
        <taxon>Mammalia</taxon>
        <taxon>Eutheria</taxon>
        <taxon>Laurasiatheria</taxon>
        <taxon>Artiodactyla</taxon>
        <taxon>Ruminantia</taxon>
        <taxon>Pecora</taxon>
        <taxon>Cervidae</taxon>
        <taxon>Cervinae</taxon>
        <taxon>Cervus</taxon>
    </lineage>
</organism>
<evidence type="ECO:0000313" key="1">
    <source>
        <dbReference type="EMBL" id="OWK13758.1"/>
    </source>
</evidence>
<keyword evidence="2" id="KW-1185">Reference proteome</keyword>
<accession>A0A212D691</accession>
<feature type="non-terminal residue" evidence="1">
    <location>
        <position position="1"/>
    </location>
</feature>
<comment type="caution">
    <text evidence="1">The sequence shown here is derived from an EMBL/GenBank/DDBJ whole genome shotgun (WGS) entry which is preliminary data.</text>
</comment>
<name>A0A212D691_CEREH</name>
<dbReference type="Proteomes" id="UP000242450">
    <property type="component" value="Chromosome 6"/>
</dbReference>
<reference evidence="1 2" key="1">
    <citation type="journal article" date="2018" name="Mol. Genet. Genomics">
        <title>The red deer Cervus elaphus genome CerEla1.0: sequencing, annotating, genes, and chromosomes.</title>
        <authorList>
            <person name="Bana N.A."/>
            <person name="Nyiri A."/>
            <person name="Nagy J."/>
            <person name="Frank K."/>
            <person name="Nagy T."/>
            <person name="Steger V."/>
            <person name="Schiller M."/>
            <person name="Lakatos P."/>
            <person name="Sugar L."/>
            <person name="Horn P."/>
            <person name="Barta E."/>
            <person name="Orosz L."/>
        </authorList>
    </citation>
    <scope>NUCLEOTIDE SEQUENCE [LARGE SCALE GENOMIC DNA]</scope>
    <source>
        <strain evidence="1">Hungarian</strain>
    </source>
</reference>
<sequence>VGPSSSLDSWCHQKKSVSQVLRQKKILKKTHTGHELIVLKMKVKLSLITESKKAILCWRNYRWNAGRLHLPCVTEKSTCVSSQSAFVLRVPPWIQSLSR</sequence>
<protein>
    <submittedName>
        <fullName evidence="1">Uncharacterized protein</fullName>
    </submittedName>
</protein>
<gene>
    <name evidence="1" type="ORF">Celaphus_00017309</name>
</gene>
<evidence type="ECO:0000313" key="2">
    <source>
        <dbReference type="Proteomes" id="UP000242450"/>
    </source>
</evidence>
<dbReference type="EMBL" id="MKHE01000006">
    <property type="protein sequence ID" value="OWK13758.1"/>
    <property type="molecule type" value="Genomic_DNA"/>
</dbReference>